<dbReference type="SUPFAM" id="SSF53098">
    <property type="entry name" value="Ribonuclease H-like"/>
    <property type="match status" value="1"/>
</dbReference>
<dbReference type="InterPro" id="IPR012337">
    <property type="entry name" value="RNaseH-like_sf"/>
</dbReference>
<organism evidence="1 2">
    <name type="scientific">Metallosphaera yellowstonensis MK1</name>
    <dbReference type="NCBI Taxonomy" id="671065"/>
    <lineage>
        <taxon>Archaea</taxon>
        <taxon>Thermoproteota</taxon>
        <taxon>Thermoprotei</taxon>
        <taxon>Sulfolobales</taxon>
        <taxon>Sulfolobaceae</taxon>
        <taxon>Metallosphaera</taxon>
    </lineage>
</organism>
<evidence type="ECO:0000313" key="2">
    <source>
        <dbReference type="Proteomes" id="UP000003980"/>
    </source>
</evidence>
<proteinExistence type="predicted"/>
<dbReference type="Proteomes" id="UP000003980">
    <property type="component" value="Unassembled WGS sequence"/>
</dbReference>
<dbReference type="OrthoDB" id="43182at2157"/>
<gene>
    <name evidence="1" type="ORF">MetMK1DRAFT_00011750</name>
</gene>
<protein>
    <submittedName>
        <fullName evidence="1">Archaeal putative transposase ISC1217</fullName>
    </submittedName>
</protein>
<dbReference type="EMBL" id="JH597761">
    <property type="protein sequence ID" value="EHP70672.1"/>
    <property type="molecule type" value="Genomic_DNA"/>
</dbReference>
<dbReference type="eggNOG" id="arCOG09888">
    <property type="taxonomic scope" value="Archaea"/>
</dbReference>
<accession>H2C351</accession>
<evidence type="ECO:0000313" key="1">
    <source>
        <dbReference type="EMBL" id="EHP70672.1"/>
    </source>
</evidence>
<dbReference type="InterPro" id="IPR006783">
    <property type="entry name" value="Transposase_ISC1217"/>
</dbReference>
<keyword evidence="2" id="KW-1185">Reference proteome</keyword>
<dbReference type="RefSeq" id="WP_009071460.1">
    <property type="nucleotide sequence ID" value="NZ_JH597761.1"/>
</dbReference>
<dbReference type="Pfam" id="PF04693">
    <property type="entry name" value="DDE_Tnp_2"/>
    <property type="match status" value="1"/>
</dbReference>
<dbReference type="HOGENOM" id="CLU_077283_0_0_2"/>
<sequence length="369" mass="42114">MANRKGQVELAKEDLIKAVNQVLGIVRRNGRSRKVGLALVLMVLLGGRASVRNAVETFGLDYANLLEALGELDGAWRDYLEVLSGLVKGQVAVIIDDTVDHKEYSRGRDVSPHGNYWIYCHAHGRFERGVQLLTVAIVDLSTGRTFMMGAFPYAVRKMLDLGMVTEFKTKIEMAREMLDVLKGYFRVSRVVFDSWYWSEKLVKENVVSELKSNRRLLRVESAQGTLEEVEGHLRVGDLPPGLYYADLTLGGRPITVKLLVREYKRDSGTQARCLYTTDLSLSEEEIEEAWRMRWEIEELHRDVKALGLEDSSFWRRERLQGYLAIFTIMTNVVRELIGALNLRSVEAFLRFVERHLGGSPGLMKIFKLR</sequence>
<reference evidence="1 2" key="1">
    <citation type="submission" date="2012-01" db="EMBL/GenBank/DDBJ databases">
        <title>Improved High-Quality Draft sequence of Metallosphaera yellowstonensis MK1.</title>
        <authorList>
            <consortium name="US DOE Joint Genome Institute"/>
            <person name="Lucas S."/>
            <person name="Han J."/>
            <person name="Cheng J.-F."/>
            <person name="Goodwin L."/>
            <person name="Pitluck S."/>
            <person name="Peters L."/>
            <person name="Teshima H."/>
            <person name="Detter J.C."/>
            <person name="Han C."/>
            <person name="Tapia R."/>
            <person name="Land M."/>
            <person name="Hauser L."/>
            <person name="Kyrpides N."/>
            <person name="Kozubal M."/>
            <person name="Macur R.E."/>
            <person name="Jay Z."/>
            <person name="Inskeep W."/>
            <person name="Woyke T."/>
        </authorList>
    </citation>
    <scope>NUCLEOTIDE SEQUENCE [LARGE SCALE GENOMIC DNA]</scope>
    <source>
        <strain evidence="1 2">MK1</strain>
    </source>
</reference>
<dbReference type="STRING" id="671065.MetMK1DRAFT_00011750"/>
<name>H2C351_9CREN</name>
<dbReference type="AlphaFoldDB" id="H2C351"/>